<organism evidence="1 2">
    <name type="scientific">Williamsia serinedens</name>
    <dbReference type="NCBI Taxonomy" id="391736"/>
    <lineage>
        <taxon>Bacteria</taxon>
        <taxon>Bacillati</taxon>
        <taxon>Actinomycetota</taxon>
        <taxon>Actinomycetes</taxon>
        <taxon>Mycobacteriales</taxon>
        <taxon>Nocardiaceae</taxon>
        <taxon>Williamsia</taxon>
    </lineage>
</organism>
<accession>A0ABT1H516</accession>
<protein>
    <submittedName>
        <fullName evidence="1">Uncharacterized protein</fullName>
    </submittedName>
</protein>
<gene>
    <name evidence="1" type="ORF">LX12_003534</name>
</gene>
<dbReference type="EMBL" id="JAMTCG010000006">
    <property type="protein sequence ID" value="MCP2162330.1"/>
    <property type="molecule type" value="Genomic_DNA"/>
</dbReference>
<dbReference type="Proteomes" id="UP001205740">
    <property type="component" value="Unassembled WGS sequence"/>
</dbReference>
<comment type="caution">
    <text evidence="1">The sequence shown here is derived from an EMBL/GenBank/DDBJ whole genome shotgun (WGS) entry which is preliminary data.</text>
</comment>
<evidence type="ECO:0000313" key="2">
    <source>
        <dbReference type="Proteomes" id="UP001205740"/>
    </source>
</evidence>
<name>A0ABT1H516_9NOCA</name>
<sequence length="79" mass="8735">MTFLAFLIVTVLFVVVLALTDRRSRRAQGLPTLDSYPGHITDLGPDTDRIREEVRGIAAHEQPAAERHGFPGPGWIGVR</sequence>
<reference evidence="1 2" key="1">
    <citation type="submission" date="2022-06" db="EMBL/GenBank/DDBJ databases">
        <title>Genomic Encyclopedia of Archaeal and Bacterial Type Strains, Phase II (KMG-II): from individual species to whole genera.</title>
        <authorList>
            <person name="Goeker M."/>
        </authorList>
    </citation>
    <scope>NUCLEOTIDE SEQUENCE [LARGE SCALE GENOMIC DNA]</scope>
    <source>
        <strain evidence="1 2">DSM 45037</strain>
    </source>
</reference>
<proteinExistence type="predicted"/>
<evidence type="ECO:0000313" key="1">
    <source>
        <dbReference type="EMBL" id="MCP2162330.1"/>
    </source>
</evidence>
<dbReference type="RefSeq" id="WP_253655884.1">
    <property type="nucleotide sequence ID" value="NZ_BAAAOE010000005.1"/>
</dbReference>
<keyword evidence="2" id="KW-1185">Reference proteome</keyword>